<dbReference type="RefSeq" id="WP_188681392.1">
    <property type="nucleotide sequence ID" value="NZ_BMNY01000002.1"/>
</dbReference>
<dbReference type="InterPro" id="IPR006909">
    <property type="entry name" value="Rad21/Rec8_C_eu"/>
</dbReference>
<evidence type="ECO:0000259" key="1">
    <source>
        <dbReference type="Pfam" id="PF04824"/>
    </source>
</evidence>
<protein>
    <recommendedName>
        <fullName evidence="1">Rad21/Rec8-like protein C-terminal eukaryotic domain-containing protein</fullName>
    </recommendedName>
</protein>
<evidence type="ECO:0000313" key="3">
    <source>
        <dbReference type="Proteomes" id="UP000632195"/>
    </source>
</evidence>
<keyword evidence="3" id="KW-1185">Reference proteome</keyword>
<dbReference type="EMBL" id="BMNY01000002">
    <property type="protein sequence ID" value="GGM76104.1"/>
    <property type="molecule type" value="Genomic_DNA"/>
</dbReference>
<reference evidence="2" key="1">
    <citation type="journal article" date="2014" name="Int. J. Syst. Evol. Microbiol.">
        <title>Complete genome sequence of Corynebacterium casei LMG S-19264T (=DSM 44701T), isolated from a smear-ripened cheese.</title>
        <authorList>
            <consortium name="US DOE Joint Genome Institute (JGI-PGF)"/>
            <person name="Walter F."/>
            <person name="Albersmeier A."/>
            <person name="Kalinowski J."/>
            <person name="Ruckert C."/>
        </authorList>
    </citation>
    <scope>NUCLEOTIDE SEQUENCE</scope>
    <source>
        <strain evidence="2">JCM 13583</strain>
    </source>
</reference>
<accession>A0AA37F9M9</accession>
<reference evidence="2" key="2">
    <citation type="submission" date="2022-09" db="EMBL/GenBank/DDBJ databases">
        <authorList>
            <person name="Sun Q."/>
            <person name="Ohkuma M."/>
        </authorList>
    </citation>
    <scope>NUCLEOTIDE SEQUENCE</scope>
    <source>
        <strain evidence="2">JCM 13583</strain>
    </source>
</reference>
<dbReference type="AlphaFoldDB" id="A0AA37F9M9"/>
<name>A0AA37F9M9_9ARCH</name>
<organism evidence="2 3">
    <name type="scientific">Thermogymnomonas acidicola</name>
    <dbReference type="NCBI Taxonomy" id="399579"/>
    <lineage>
        <taxon>Archaea</taxon>
        <taxon>Methanobacteriati</taxon>
        <taxon>Thermoplasmatota</taxon>
        <taxon>Thermoplasmata</taxon>
        <taxon>Thermoplasmatales</taxon>
        <taxon>Thermogymnomonas</taxon>
    </lineage>
</organism>
<feature type="domain" description="Rad21/Rec8-like protein C-terminal eukaryotic" evidence="1">
    <location>
        <begin position="213"/>
        <end position="237"/>
    </location>
</feature>
<sequence length="247" mass="29361">MSIVDEVLVQATMLDLNVDFYRDLLQRVSGSRDAFSSLVLEILRKCEEGAIDPWKVDLRDMLFVYSTLLDENFDRYFEAGELLVESWHLLSIKSSFSDEDPVPEEEPAREVEEPEEGAIQVVPSIAHTERRPVMVVEIIEALRKKFRERRERRQEIIHVNDEIFSKLHTEEPEREIEEAARFVERIRADQFYLEDVWERFRYGKVPFFIYCMFLAKQGRIRMEQEEPYGRILVSRGPWQEQAENIKV</sequence>
<evidence type="ECO:0000313" key="2">
    <source>
        <dbReference type="EMBL" id="GGM76104.1"/>
    </source>
</evidence>
<dbReference type="Proteomes" id="UP000632195">
    <property type="component" value="Unassembled WGS sequence"/>
</dbReference>
<gene>
    <name evidence="2" type="ORF">GCM10007108_12590</name>
</gene>
<comment type="caution">
    <text evidence="2">The sequence shown here is derived from an EMBL/GenBank/DDBJ whole genome shotgun (WGS) entry which is preliminary data.</text>
</comment>
<dbReference type="Pfam" id="PF04824">
    <property type="entry name" value="Rad21_Rec8"/>
    <property type="match status" value="1"/>
</dbReference>
<dbReference type="Gene3D" id="1.10.10.580">
    <property type="entry name" value="Structural maintenance of chromosome 1. Chain E"/>
    <property type="match status" value="1"/>
</dbReference>
<dbReference type="InterPro" id="IPR023093">
    <property type="entry name" value="ScpA-like_C"/>
</dbReference>
<proteinExistence type="predicted"/>